<name>A0A0E3QX82_METBA</name>
<dbReference type="KEGG" id="mby:MSBRM_2415"/>
<evidence type="ECO:0000259" key="6">
    <source>
        <dbReference type="Pfam" id="PF01699"/>
    </source>
</evidence>
<dbReference type="PATRIC" id="fig|1434108.4.peg.3092"/>
<dbReference type="InterPro" id="IPR044880">
    <property type="entry name" value="NCX_ion-bd_dom_sf"/>
</dbReference>
<dbReference type="Gene3D" id="1.20.1420.30">
    <property type="entry name" value="NCX, central ion-binding region"/>
    <property type="match status" value="2"/>
</dbReference>
<evidence type="ECO:0000256" key="3">
    <source>
        <dbReference type="ARBA" id="ARBA00022989"/>
    </source>
</evidence>
<feature type="transmembrane region" description="Helical" evidence="5">
    <location>
        <begin position="68"/>
        <end position="92"/>
    </location>
</feature>
<dbReference type="GO" id="GO:0005886">
    <property type="term" value="C:plasma membrane"/>
    <property type="evidence" value="ECO:0007669"/>
    <property type="project" value="TreeGrafter"/>
</dbReference>
<feature type="transmembrane region" description="Helical" evidence="5">
    <location>
        <begin position="104"/>
        <end position="121"/>
    </location>
</feature>
<evidence type="ECO:0000256" key="2">
    <source>
        <dbReference type="ARBA" id="ARBA00022692"/>
    </source>
</evidence>
<keyword evidence="2 5" id="KW-0812">Transmembrane</keyword>
<keyword evidence="3 5" id="KW-1133">Transmembrane helix</keyword>
<feature type="transmembrane region" description="Helical" evidence="5">
    <location>
        <begin position="268"/>
        <end position="290"/>
    </location>
</feature>
<feature type="domain" description="Sodium/calcium exchanger membrane region" evidence="6">
    <location>
        <begin position="6"/>
        <end position="145"/>
    </location>
</feature>
<comment type="subcellular location">
    <subcellularLocation>
        <location evidence="1">Membrane</location>
        <topology evidence="1">Multi-pass membrane protein</topology>
    </subcellularLocation>
</comment>
<evidence type="ECO:0000256" key="4">
    <source>
        <dbReference type="ARBA" id="ARBA00023136"/>
    </source>
</evidence>
<feature type="transmembrane region" description="Helical" evidence="5">
    <location>
        <begin position="233"/>
        <end position="256"/>
    </location>
</feature>
<dbReference type="PANTHER" id="PTHR10846:SF8">
    <property type="entry name" value="INNER MEMBRANE PROTEIN YRBG"/>
    <property type="match status" value="1"/>
</dbReference>
<evidence type="ECO:0000313" key="7">
    <source>
        <dbReference type="EMBL" id="AKB55413.1"/>
    </source>
</evidence>
<evidence type="ECO:0000313" key="8">
    <source>
        <dbReference type="Proteomes" id="UP000033033"/>
    </source>
</evidence>
<dbReference type="AlphaFoldDB" id="A0A0E3QX82"/>
<feature type="transmembrane region" description="Helical" evidence="5">
    <location>
        <begin position="200"/>
        <end position="218"/>
    </location>
</feature>
<dbReference type="HOGENOM" id="CLU_007948_0_3_2"/>
<dbReference type="NCBIfam" id="TIGR00367">
    <property type="entry name" value="calcium/sodium antiporter"/>
    <property type="match status" value="1"/>
</dbReference>
<dbReference type="GO" id="GO:0005262">
    <property type="term" value="F:calcium channel activity"/>
    <property type="evidence" value="ECO:0007669"/>
    <property type="project" value="TreeGrafter"/>
</dbReference>
<dbReference type="STRING" id="1434108.MSBRM_2415"/>
<protein>
    <submittedName>
        <fullName evidence="7">Sodium/calcium exchanger protein</fullName>
    </submittedName>
</protein>
<evidence type="ECO:0000256" key="5">
    <source>
        <dbReference type="SAM" id="Phobius"/>
    </source>
</evidence>
<proteinExistence type="predicted"/>
<reference evidence="7 8" key="1">
    <citation type="submission" date="2014-07" db="EMBL/GenBank/DDBJ databases">
        <title>Methanogenic archaea and the global carbon cycle.</title>
        <authorList>
            <person name="Henriksen J.R."/>
            <person name="Luke J."/>
            <person name="Reinhart S."/>
            <person name="Benedict M.N."/>
            <person name="Youngblut N.D."/>
            <person name="Metcalf M.E."/>
            <person name="Whitaker R.J."/>
            <person name="Metcalf W.W."/>
        </authorList>
    </citation>
    <scope>NUCLEOTIDE SEQUENCE [LARGE SCALE GENOMIC DNA]</scope>
    <source>
        <strain evidence="7 8">MS</strain>
    </source>
</reference>
<feature type="transmembrane region" description="Helical" evidence="5">
    <location>
        <begin position="6"/>
        <end position="24"/>
    </location>
</feature>
<gene>
    <name evidence="7" type="ORF">MSBRM_2415</name>
</gene>
<feature type="domain" description="Sodium/calcium exchanger membrane region" evidence="6">
    <location>
        <begin position="200"/>
        <end position="340"/>
    </location>
</feature>
<dbReference type="Proteomes" id="UP000033033">
    <property type="component" value="Chromosome"/>
</dbReference>
<keyword evidence="4 5" id="KW-0472">Membrane</keyword>
<dbReference type="GO" id="GO:0008273">
    <property type="term" value="F:calcium, potassium:sodium antiporter activity"/>
    <property type="evidence" value="ECO:0007669"/>
    <property type="project" value="TreeGrafter"/>
</dbReference>
<dbReference type="EMBL" id="CP009528">
    <property type="protein sequence ID" value="AKB55413.1"/>
    <property type="molecule type" value="Genomic_DNA"/>
</dbReference>
<evidence type="ECO:0000256" key="1">
    <source>
        <dbReference type="ARBA" id="ARBA00004141"/>
    </source>
</evidence>
<keyword evidence="8" id="KW-1185">Reference proteome</keyword>
<feature type="transmembrane region" description="Helical" evidence="5">
    <location>
        <begin position="296"/>
        <end position="314"/>
    </location>
</feature>
<organism evidence="7 8">
    <name type="scientific">Methanosarcina barkeri MS</name>
    <dbReference type="NCBI Taxonomy" id="1434108"/>
    <lineage>
        <taxon>Archaea</taxon>
        <taxon>Methanobacteriati</taxon>
        <taxon>Methanobacteriota</taxon>
        <taxon>Stenosarchaea group</taxon>
        <taxon>Methanomicrobia</taxon>
        <taxon>Methanosarcinales</taxon>
        <taxon>Methanosarcinaceae</taxon>
        <taxon>Methanosarcina</taxon>
    </lineage>
</organism>
<dbReference type="GO" id="GO:0006874">
    <property type="term" value="P:intracellular calcium ion homeostasis"/>
    <property type="evidence" value="ECO:0007669"/>
    <property type="project" value="TreeGrafter"/>
</dbReference>
<accession>A0A0E3QX82</accession>
<feature type="transmembrane region" description="Helical" evidence="5">
    <location>
        <begin position="36"/>
        <end position="56"/>
    </location>
</feature>
<feature type="transmembrane region" description="Helical" evidence="5">
    <location>
        <begin position="326"/>
        <end position="342"/>
    </location>
</feature>
<dbReference type="RefSeq" id="WP_048155912.1">
    <property type="nucleotide sequence ID" value="NZ_CP009528.1"/>
</dbReference>
<dbReference type="PANTHER" id="PTHR10846">
    <property type="entry name" value="SODIUM/POTASSIUM/CALCIUM EXCHANGER"/>
    <property type="match status" value="1"/>
</dbReference>
<feature type="transmembrane region" description="Helical" evidence="5">
    <location>
        <begin position="127"/>
        <end position="145"/>
    </location>
</feature>
<dbReference type="InterPro" id="IPR004481">
    <property type="entry name" value="K/Na/Ca-exchanger"/>
</dbReference>
<dbReference type="Pfam" id="PF01699">
    <property type="entry name" value="Na_Ca_ex"/>
    <property type="match status" value="2"/>
</dbReference>
<dbReference type="GeneID" id="24845703"/>
<sequence>MIAENLLIFLLGLVLLVKGSDYFVKSASTIAEKLGVSEFVIGLTLVAVGTSIPELASSITASLQHASGIVIGNIIGSNIANIGLIVGLAAVISPVKTEIEMLRRDGYVMLFAAVLFFVFILNRKLSILESVFFILIFIAYVFFLFEENDKYKGKLQFKEFIIYFLKFECIRSARQKLNCIRNDNANGENCQSREGFTKDILVLVLSCGAIIIGAKYFVNKSIFFAELLGVPETIIGTTLVAVGTSLPELVVTLSAAKQGLGSIALGNIIGSNIANVFLILGFSGLIYPVAVEQISLFFTAPAMILISIMLLVFISTDWEIKRWEGGTLIAFYAAFLMVLFRMN</sequence>
<dbReference type="InterPro" id="IPR004837">
    <property type="entry name" value="NaCa_Exmemb"/>
</dbReference>